<accession>A0ABS4FG01</accession>
<dbReference type="EMBL" id="JAGGKI010000012">
    <property type="protein sequence ID" value="MBP1895181.1"/>
    <property type="molecule type" value="Genomic_DNA"/>
</dbReference>
<evidence type="ECO:0000256" key="1">
    <source>
        <dbReference type="SAM" id="MobiDB-lite"/>
    </source>
</evidence>
<gene>
    <name evidence="3" type="ORF">J2Z18_004290</name>
</gene>
<feature type="compositionally biased region" description="Polar residues" evidence="1">
    <location>
        <begin position="215"/>
        <end position="232"/>
    </location>
</feature>
<evidence type="ECO:0000313" key="4">
    <source>
        <dbReference type="Proteomes" id="UP000706926"/>
    </source>
</evidence>
<reference evidence="3 4" key="1">
    <citation type="submission" date="2021-03" db="EMBL/GenBank/DDBJ databases">
        <title>Genomic Encyclopedia of Type Strains, Phase IV (KMG-IV): sequencing the most valuable type-strain genomes for metagenomic binning, comparative biology and taxonomic classification.</title>
        <authorList>
            <person name="Goeker M."/>
        </authorList>
    </citation>
    <scope>NUCLEOTIDE SEQUENCE [LARGE SCALE GENOMIC DNA]</scope>
    <source>
        <strain evidence="3 4">DSM 15596</strain>
    </source>
</reference>
<dbReference type="InterPro" id="IPR019076">
    <property type="entry name" value="Spore_lipoprot_YhcN/YlaJ-like"/>
</dbReference>
<protein>
    <submittedName>
        <fullName evidence="3">YhcN/YlaJ family sporulation lipoprotein</fullName>
    </submittedName>
</protein>
<feature type="region of interest" description="Disordered" evidence="1">
    <location>
        <begin position="196"/>
        <end position="232"/>
    </location>
</feature>
<feature type="chain" id="PRO_5046818034" evidence="2">
    <location>
        <begin position="31"/>
        <end position="232"/>
    </location>
</feature>
<comment type="caution">
    <text evidence="3">The sequence shown here is derived from an EMBL/GenBank/DDBJ whole genome shotgun (WGS) entry which is preliminary data.</text>
</comment>
<organism evidence="3 4">
    <name type="scientific">Paenibacillus lactis</name>
    <dbReference type="NCBI Taxonomy" id="228574"/>
    <lineage>
        <taxon>Bacteria</taxon>
        <taxon>Bacillati</taxon>
        <taxon>Bacillota</taxon>
        <taxon>Bacilli</taxon>
        <taxon>Bacillales</taxon>
        <taxon>Paenibacillaceae</taxon>
        <taxon>Paenibacillus</taxon>
    </lineage>
</organism>
<feature type="signal peptide" evidence="2">
    <location>
        <begin position="1"/>
        <end position="30"/>
    </location>
</feature>
<dbReference type="GeneID" id="95406205"/>
<feature type="compositionally biased region" description="Low complexity" evidence="1">
    <location>
        <begin position="40"/>
        <end position="50"/>
    </location>
</feature>
<name>A0ABS4FG01_9BACL</name>
<keyword evidence="3" id="KW-0449">Lipoprotein</keyword>
<dbReference type="InterPro" id="IPR014247">
    <property type="entry name" value="Spore_lipoprot_YhcN/YlaJ"/>
</dbReference>
<dbReference type="Proteomes" id="UP000706926">
    <property type="component" value="Unassembled WGS sequence"/>
</dbReference>
<dbReference type="RefSeq" id="WP_007129443.1">
    <property type="nucleotide sequence ID" value="NZ_BOSA01000004.1"/>
</dbReference>
<feature type="region of interest" description="Disordered" evidence="1">
    <location>
        <begin position="33"/>
        <end position="58"/>
    </location>
</feature>
<evidence type="ECO:0000313" key="3">
    <source>
        <dbReference type="EMBL" id="MBP1895181.1"/>
    </source>
</evidence>
<keyword evidence="2" id="KW-0732">Signal</keyword>
<sequence length="232" mass="24048">MKFTTKGQIHMKAALSLVLTMVLLAGCGTANNNASPSPRNQTNGQTNNTTAQSLNGNRGLATNNVDGWGPGITNRGDAADNTQGNARVDTSTANHLKALAESVPGVKNANCVVMGNTAVVGLNVDGNLDRAEVGTIKYTVAEALQKDPAGANALVTADLDITNRIADLGRHIQEGHPIAGLASELADIVGRIIPQLPKDVTPRNGNAQDHGGRTVQPNSPQGNAPQNTNRSR</sequence>
<proteinExistence type="predicted"/>
<dbReference type="Pfam" id="PF09580">
    <property type="entry name" value="Spore_YhcN_YlaJ"/>
    <property type="match status" value="1"/>
</dbReference>
<evidence type="ECO:0000256" key="2">
    <source>
        <dbReference type="SAM" id="SignalP"/>
    </source>
</evidence>
<dbReference type="PROSITE" id="PS51257">
    <property type="entry name" value="PROKAR_LIPOPROTEIN"/>
    <property type="match status" value="1"/>
</dbReference>
<dbReference type="NCBIfam" id="TIGR02898">
    <property type="entry name" value="spore_YhcN_YlaJ"/>
    <property type="match status" value="1"/>
</dbReference>
<keyword evidence="4" id="KW-1185">Reference proteome</keyword>